<keyword evidence="2" id="KW-0963">Cytoplasm</keyword>
<organism evidence="6 7">
    <name type="scientific">Psylliodes chrysocephalus</name>
    <dbReference type="NCBI Taxonomy" id="3402493"/>
    <lineage>
        <taxon>Eukaryota</taxon>
        <taxon>Metazoa</taxon>
        <taxon>Ecdysozoa</taxon>
        <taxon>Arthropoda</taxon>
        <taxon>Hexapoda</taxon>
        <taxon>Insecta</taxon>
        <taxon>Pterygota</taxon>
        <taxon>Neoptera</taxon>
        <taxon>Endopterygota</taxon>
        <taxon>Coleoptera</taxon>
        <taxon>Polyphaga</taxon>
        <taxon>Cucujiformia</taxon>
        <taxon>Chrysomeloidea</taxon>
        <taxon>Chrysomelidae</taxon>
        <taxon>Galerucinae</taxon>
        <taxon>Alticini</taxon>
        <taxon>Psylliodes</taxon>
    </lineage>
</organism>
<accession>A0A9P0GLE6</accession>
<keyword evidence="4" id="KW-0206">Cytoskeleton</keyword>
<dbReference type="PANTHER" id="PTHR12968:SF4">
    <property type="entry name" value="TECTONIC-LIKE COMPLEX MEMBER MKS1"/>
    <property type="match status" value="1"/>
</dbReference>
<name>A0A9P0GLE6_9CUCU</name>
<dbReference type="Pfam" id="PF07162">
    <property type="entry name" value="B9-C2"/>
    <property type="match status" value="1"/>
</dbReference>
<dbReference type="AlphaFoldDB" id="A0A9P0GLE6"/>
<comment type="subcellular location">
    <subcellularLocation>
        <location evidence="1">Cytoplasm</location>
        <location evidence="1">Cytoskeleton</location>
        <location evidence="1">Cilium basal body</location>
    </subcellularLocation>
</comment>
<keyword evidence="7" id="KW-1185">Reference proteome</keyword>
<proteinExistence type="predicted"/>
<dbReference type="OrthoDB" id="10263520at2759"/>
<gene>
    <name evidence="6" type="ORF">PSYICH_LOCUS14410</name>
</gene>
<sequence>MMDKIARYTGYYKSPDGIQNFKIRIRLKEELMDVNDGEEKWHIKEFIWQEKLFNKDEFLYYSDIKNCVTDLERKYYEQIVNGEATNDSIFYTYINQDYSNIEDTEEDRKQTSLEKLMDTLHLSQEREGIQEEYEFEKSVLSALDNKVIQNEVEKMFIVADLGEYLEDVWIKNEIILCAIRYDKISKTISVFPDFTTTKPYILKIHGHTLRHVNYFVEHASADIPDSEAFKENEIIRKISDKKISLTKEITGEDFFLPPKNKLFVYLFFDILSAKGFEYDNLFMQYFIDLPAHWTCENPETLSGVTSMCHSKGEDGIVYYGHNFDVVLEYDIQSLQDTTTPKNPCIYFQIISKSSWERYRTEGIAYQYLPISRPNCYLYDLSCYRFDPGECSGKLRRYFIGDAYNYRDVRWVGLPTGQCDTNTFNKFGVNTVGTGEMKFRVNVLHQSQAFLKEFNEGDVQGKFIYEKLNSSSLIRSVNQVLLAFKKARRKMYEVKKHL</sequence>
<evidence type="ECO:0000256" key="4">
    <source>
        <dbReference type="ARBA" id="ARBA00023212"/>
    </source>
</evidence>
<reference evidence="6" key="1">
    <citation type="submission" date="2022-01" db="EMBL/GenBank/DDBJ databases">
        <authorList>
            <person name="King R."/>
        </authorList>
    </citation>
    <scope>NUCLEOTIDE SEQUENCE</scope>
</reference>
<dbReference type="Proteomes" id="UP001153636">
    <property type="component" value="Chromosome 8"/>
</dbReference>
<dbReference type="EMBL" id="OV651820">
    <property type="protein sequence ID" value="CAH1113991.1"/>
    <property type="molecule type" value="Genomic_DNA"/>
</dbReference>
<evidence type="ECO:0000256" key="1">
    <source>
        <dbReference type="ARBA" id="ARBA00004120"/>
    </source>
</evidence>
<dbReference type="PANTHER" id="PTHR12968">
    <property type="entry name" value="B9 DOMAIN-CONTAINING"/>
    <property type="match status" value="1"/>
</dbReference>
<keyword evidence="5" id="KW-0966">Cell projection</keyword>
<evidence type="ECO:0000256" key="3">
    <source>
        <dbReference type="ARBA" id="ARBA00022794"/>
    </source>
</evidence>
<dbReference type="InterPro" id="IPR010796">
    <property type="entry name" value="C2_B9-type_dom"/>
</dbReference>
<evidence type="ECO:0000313" key="7">
    <source>
        <dbReference type="Proteomes" id="UP001153636"/>
    </source>
</evidence>
<dbReference type="GO" id="GO:0036038">
    <property type="term" value="C:MKS complex"/>
    <property type="evidence" value="ECO:0007669"/>
    <property type="project" value="TreeGrafter"/>
</dbReference>
<evidence type="ECO:0000313" key="6">
    <source>
        <dbReference type="EMBL" id="CAH1113991.1"/>
    </source>
</evidence>
<evidence type="ECO:0000256" key="5">
    <source>
        <dbReference type="ARBA" id="ARBA00023273"/>
    </source>
</evidence>
<dbReference type="GO" id="GO:0060271">
    <property type="term" value="P:cilium assembly"/>
    <property type="evidence" value="ECO:0007669"/>
    <property type="project" value="TreeGrafter"/>
</dbReference>
<keyword evidence="3" id="KW-0970">Cilium biogenesis/degradation</keyword>
<protein>
    <submittedName>
        <fullName evidence="6">Uncharacterized protein</fullName>
    </submittedName>
</protein>
<evidence type="ECO:0000256" key="2">
    <source>
        <dbReference type="ARBA" id="ARBA00022490"/>
    </source>
</evidence>